<sequence length="299" mass="31585">MRDEPVTTPELVAAYRDRERPSEAARERMARALMAATAARSATVIPLRPSRRQRRGVAGGWLALAAALALIGASSYWLVSARQQPSGPADMLLDAHDPAPAQGTVTPKASEAPGGRVVHAIAEPRATTVEGENVELVAATTVEGTVENVEPEAATKIEGAAVEVAAKTETAAADPAQRRAGRSQARQVAADSPRGEDAPADPVLEELMLIQQIKDALDAERPAAALAAIDAHARKFARGSLVEEREALRVVALCDTGEVVRGERAQRAFIKAYPRSAYRERVRAACPVAAAATEQSTID</sequence>
<keyword evidence="4" id="KW-1185">Reference proteome</keyword>
<proteinExistence type="predicted"/>
<accession>A0A9X3J0Z2</accession>
<keyword evidence="2" id="KW-0812">Transmembrane</keyword>
<evidence type="ECO:0000256" key="1">
    <source>
        <dbReference type="SAM" id="MobiDB-lite"/>
    </source>
</evidence>
<reference evidence="3" key="1">
    <citation type="submission" date="2022-11" db="EMBL/GenBank/DDBJ databases">
        <title>Minimal conservation of predation-associated metabolite biosynthetic gene clusters underscores biosynthetic potential of Myxococcota including descriptions for ten novel species: Archangium lansinium sp. nov., Myxococcus landrumus sp. nov., Nannocystis bai.</title>
        <authorList>
            <person name="Ahearne A."/>
            <person name="Stevens C."/>
            <person name="Phillips K."/>
        </authorList>
    </citation>
    <scope>NUCLEOTIDE SEQUENCE</scope>
    <source>
        <strain evidence="3">Na p29</strain>
    </source>
</reference>
<comment type="caution">
    <text evidence="3">The sequence shown here is derived from an EMBL/GenBank/DDBJ whole genome shotgun (WGS) entry which is preliminary data.</text>
</comment>
<dbReference type="Proteomes" id="UP001150924">
    <property type="component" value="Unassembled WGS sequence"/>
</dbReference>
<dbReference type="EMBL" id="JAPNKE010000002">
    <property type="protein sequence ID" value="MCY1010124.1"/>
    <property type="molecule type" value="Genomic_DNA"/>
</dbReference>
<feature type="region of interest" description="Disordered" evidence="1">
    <location>
        <begin position="169"/>
        <end position="199"/>
    </location>
</feature>
<evidence type="ECO:0000313" key="3">
    <source>
        <dbReference type="EMBL" id="MCY1010124.1"/>
    </source>
</evidence>
<organism evidence="3 4">
    <name type="scientific">Nannocystis pusilla</name>
    <dbReference type="NCBI Taxonomy" id="889268"/>
    <lineage>
        <taxon>Bacteria</taxon>
        <taxon>Pseudomonadati</taxon>
        <taxon>Myxococcota</taxon>
        <taxon>Polyangia</taxon>
        <taxon>Nannocystales</taxon>
        <taxon>Nannocystaceae</taxon>
        <taxon>Nannocystis</taxon>
    </lineage>
</organism>
<keyword evidence="2" id="KW-0472">Membrane</keyword>
<name>A0A9X3J0Z2_9BACT</name>
<evidence type="ECO:0000256" key="2">
    <source>
        <dbReference type="SAM" id="Phobius"/>
    </source>
</evidence>
<dbReference type="RefSeq" id="WP_267772950.1">
    <property type="nucleotide sequence ID" value="NZ_JAPNKE010000002.1"/>
</dbReference>
<protein>
    <submittedName>
        <fullName evidence="3">Uncharacterized protein</fullName>
    </submittedName>
</protein>
<evidence type="ECO:0000313" key="4">
    <source>
        <dbReference type="Proteomes" id="UP001150924"/>
    </source>
</evidence>
<feature type="transmembrane region" description="Helical" evidence="2">
    <location>
        <begin position="57"/>
        <end position="79"/>
    </location>
</feature>
<dbReference type="AlphaFoldDB" id="A0A9X3J0Z2"/>
<keyword evidence="2" id="KW-1133">Transmembrane helix</keyword>
<gene>
    <name evidence="3" type="ORF">OV079_32070</name>
</gene>